<dbReference type="InterPro" id="IPR029071">
    <property type="entry name" value="Ubiquitin-like_domsf"/>
</dbReference>
<comment type="subunit">
    <text evidence="3">Directly interacts with VCP. Interacts with UBQLN1. Forms a complex with VCP and UBQLN1.</text>
</comment>
<dbReference type="PROSITE" id="PS50033">
    <property type="entry name" value="UBX"/>
    <property type="match status" value="1"/>
</dbReference>
<protein>
    <recommendedName>
        <fullName evidence="4">UBX domain-containing protein 2</fullName>
    </recommendedName>
</protein>
<dbReference type="Proteomes" id="UP000077051">
    <property type="component" value="Unassembled WGS sequence"/>
</dbReference>
<dbReference type="VEuPathDB" id="FungiDB:MUCCIDRAFT_110882"/>
<feature type="compositionally biased region" description="Polar residues" evidence="6">
    <location>
        <begin position="416"/>
        <end position="425"/>
    </location>
</feature>
<dbReference type="CDD" id="cd01767">
    <property type="entry name" value="UBX"/>
    <property type="match status" value="1"/>
</dbReference>
<dbReference type="InterPro" id="IPR036249">
    <property type="entry name" value="Thioredoxin-like_sf"/>
</dbReference>
<keyword evidence="9" id="KW-1185">Reference proteome</keyword>
<dbReference type="STRING" id="747725.A0A168LVE1"/>
<dbReference type="Gene3D" id="3.10.20.90">
    <property type="entry name" value="Phosphatidylinositol 3-kinase Catalytic Subunit, Chain A, domain 1"/>
    <property type="match status" value="1"/>
</dbReference>
<evidence type="ECO:0000259" key="7">
    <source>
        <dbReference type="PROSITE" id="PS50033"/>
    </source>
</evidence>
<evidence type="ECO:0000256" key="4">
    <source>
        <dbReference type="ARBA" id="ARBA00041575"/>
    </source>
</evidence>
<dbReference type="Pfam" id="PF00789">
    <property type="entry name" value="UBX"/>
    <property type="match status" value="1"/>
</dbReference>
<evidence type="ECO:0000256" key="5">
    <source>
        <dbReference type="ARBA" id="ARBA00046062"/>
    </source>
</evidence>
<dbReference type="SUPFAM" id="SSF54236">
    <property type="entry name" value="Ubiquitin-like"/>
    <property type="match status" value="1"/>
</dbReference>
<comment type="caution">
    <text evidence="8">The sequence shown here is derived from an EMBL/GenBank/DDBJ whole genome shotgun (WGS) entry which is preliminary data.</text>
</comment>
<evidence type="ECO:0000256" key="2">
    <source>
        <dbReference type="ARBA" id="ARBA00023230"/>
    </source>
</evidence>
<accession>A0A168LVE1</accession>
<evidence type="ECO:0000256" key="3">
    <source>
        <dbReference type="ARBA" id="ARBA00038812"/>
    </source>
</evidence>
<evidence type="ECO:0000256" key="1">
    <source>
        <dbReference type="ARBA" id="ARBA00004406"/>
    </source>
</evidence>
<dbReference type="InterPro" id="IPR001012">
    <property type="entry name" value="UBX_dom"/>
</dbReference>
<dbReference type="Pfam" id="PF23187">
    <property type="entry name" value="UBX7_N"/>
    <property type="match status" value="1"/>
</dbReference>
<evidence type="ECO:0000313" key="9">
    <source>
        <dbReference type="Proteomes" id="UP000077051"/>
    </source>
</evidence>
<feature type="domain" description="UBX" evidence="7">
    <location>
        <begin position="235"/>
        <end position="308"/>
    </location>
</feature>
<feature type="compositionally biased region" description="Basic and acidic residues" evidence="6">
    <location>
        <begin position="402"/>
        <end position="415"/>
    </location>
</feature>
<dbReference type="EMBL" id="AMYB01000004">
    <property type="protein sequence ID" value="OAD04004.1"/>
    <property type="molecule type" value="Genomic_DNA"/>
</dbReference>
<dbReference type="AlphaFoldDB" id="A0A168LVE1"/>
<feature type="region of interest" description="Disordered" evidence="6">
    <location>
        <begin position="364"/>
        <end position="425"/>
    </location>
</feature>
<name>A0A168LVE1_MUCCL</name>
<dbReference type="OrthoDB" id="2445133at2759"/>
<dbReference type="SMART" id="SM00166">
    <property type="entry name" value="UBX"/>
    <property type="match status" value="1"/>
</dbReference>
<evidence type="ECO:0000313" key="8">
    <source>
        <dbReference type="EMBL" id="OAD04004.1"/>
    </source>
</evidence>
<dbReference type="SUPFAM" id="SSF52833">
    <property type="entry name" value="Thioredoxin-like"/>
    <property type="match status" value="1"/>
</dbReference>
<comment type="subcellular location">
    <subcellularLocation>
        <location evidence="1">Endoplasmic reticulum membrane</location>
        <topology evidence="1">Peripheral membrane protein</topology>
    </subcellularLocation>
</comment>
<feature type="compositionally biased region" description="Polar residues" evidence="6">
    <location>
        <begin position="216"/>
        <end position="228"/>
    </location>
</feature>
<organism evidence="8 9">
    <name type="scientific">Mucor lusitanicus CBS 277.49</name>
    <dbReference type="NCBI Taxonomy" id="747725"/>
    <lineage>
        <taxon>Eukaryota</taxon>
        <taxon>Fungi</taxon>
        <taxon>Fungi incertae sedis</taxon>
        <taxon>Mucoromycota</taxon>
        <taxon>Mucoromycotina</taxon>
        <taxon>Mucoromycetes</taxon>
        <taxon>Mucorales</taxon>
        <taxon>Mucorineae</taxon>
        <taxon>Mucoraceae</taxon>
        <taxon>Mucor</taxon>
    </lineage>
</organism>
<dbReference type="Gene3D" id="3.40.30.10">
    <property type="entry name" value="Glutaredoxin"/>
    <property type="match status" value="1"/>
</dbReference>
<feature type="compositionally biased region" description="Basic and acidic residues" evidence="6">
    <location>
        <begin position="163"/>
        <end position="215"/>
    </location>
</feature>
<gene>
    <name evidence="8" type="ORF">MUCCIDRAFT_110882</name>
</gene>
<sequence length="425" mass="48128">MPQELTDVWFSGPVEEAVKTVTEQNLVFLVYLYDDSEESKQLDAVFQDDQLMATMKSKTIALKMQKDSQEAKLFDQLYPTYQVPVVYFIIQGTIKDYGIHSMTSEDIINKIDKFSPAIDAKKKLEEVRKKRLAEEEKQAREREMKRREDGKLAQETQQSLQDKQNRLYLEKVKQERKADEEYKNKVKEQIAKDRADQMAARKAEKERLEESKKQEQQNAIRSTENASSGGYWDHSNLNIKQLDGCSLRHNFSSSDTLANVTDWIDKMRTDSDMPFKLFAQFPSRNFDIGDEQRTLLELKLCPSGTLIMKPIKNASTAYAGAASSASAFASGGWMSYLSSATDAIYNSVSQVGTSVANYLVTPTATPEHGRRLGGNTSSTQPSPAHVGASSSASSNRNVNTFYDKKYDERDDDKRQTYNGNSVNHE</sequence>
<evidence type="ECO:0000256" key="6">
    <source>
        <dbReference type="SAM" id="MobiDB-lite"/>
    </source>
</evidence>
<dbReference type="PANTHER" id="PTHR46424:SF1">
    <property type="entry name" value="UBX DOMAIN-CONTAINING PROTEIN 4"/>
    <property type="match status" value="1"/>
</dbReference>
<proteinExistence type="predicted"/>
<keyword evidence="2" id="KW-0834">Unfolded protein response</keyword>
<reference evidence="8 9" key="1">
    <citation type="submission" date="2015-06" db="EMBL/GenBank/DDBJ databases">
        <title>Expansion of signal transduction pathways in fungi by whole-genome duplication.</title>
        <authorList>
            <consortium name="DOE Joint Genome Institute"/>
            <person name="Corrochano L.M."/>
            <person name="Kuo A."/>
            <person name="Marcet-Houben M."/>
            <person name="Polaino S."/>
            <person name="Salamov A."/>
            <person name="Villalobos J.M."/>
            <person name="Alvarez M.I."/>
            <person name="Avalos J."/>
            <person name="Benito E.P."/>
            <person name="Benoit I."/>
            <person name="Burger G."/>
            <person name="Camino L.P."/>
            <person name="Canovas D."/>
            <person name="Cerda-Olmedo E."/>
            <person name="Cheng J.-F."/>
            <person name="Dominguez A."/>
            <person name="Elias M."/>
            <person name="Eslava A.P."/>
            <person name="Glaser F."/>
            <person name="Grimwood J."/>
            <person name="Gutierrez G."/>
            <person name="Heitman J."/>
            <person name="Henrissat B."/>
            <person name="Iturriaga E.A."/>
            <person name="Lang B.F."/>
            <person name="Lavin J.L."/>
            <person name="Lee S."/>
            <person name="Li W."/>
            <person name="Lindquist E."/>
            <person name="Lopez-Garcia S."/>
            <person name="Luque E.M."/>
            <person name="Marcos A.T."/>
            <person name="Martin J."/>
            <person name="Mccluskey K."/>
            <person name="Medina H.R."/>
            <person name="Miralles-Duran A."/>
            <person name="Miyazaki A."/>
            <person name="Munoz-Torres E."/>
            <person name="Oguiza J.A."/>
            <person name="Ohm R."/>
            <person name="Olmedo M."/>
            <person name="Orejas M."/>
            <person name="Ortiz-Castellanos L."/>
            <person name="Pisabarro A.G."/>
            <person name="Rodriguez-Romero J."/>
            <person name="Ruiz-Herrera J."/>
            <person name="Ruiz-Vazquez R."/>
            <person name="Sanz C."/>
            <person name="Schackwitz W."/>
            <person name="Schmutz J."/>
            <person name="Shahriari M."/>
            <person name="Shelest E."/>
            <person name="Silva-Franco F."/>
            <person name="Soanes D."/>
            <person name="Syed K."/>
            <person name="Tagua V.G."/>
            <person name="Talbot N.J."/>
            <person name="Thon M."/>
            <person name="De Vries R.P."/>
            <person name="Wiebenga A."/>
            <person name="Yadav J.S."/>
            <person name="Braun E.L."/>
            <person name="Baker S."/>
            <person name="Garre V."/>
            <person name="Horwitz B."/>
            <person name="Torres-Martinez S."/>
            <person name="Idnurm A."/>
            <person name="Herrera-Estrella A."/>
            <person name="Gabaldon T."/>
            <person name="Grigoriev I.V."/>
        </authorList>
    </citation>
    <scope>NUCLEOTIDE SEQUENCE [LARGE SCALE GENOMIC DNA]</scope>
    <source>
        <strain evidence="8 9">CBS 277.49</strain>
    </source>
</reference>
<feature type="compositionally biased region" description="Basic and acidic residues" evidence="6">
    <location>
        <begin position="132"/>
        <end position="152"/>
    </location>
</feature>
<dbReference type="GO" id="GO:0036503">
    <property type="term" value="P:ERAD pathway"/>
    <property type="evidence" value="ECO:0007669"/>
    <property type="project" value="TreeGrafter"/>
</dbReference>
<dbReference type="GO" id="GO:0005789">
    <property type="term" value="C:endoplasmic reticulum membrane"/>
    <property type="evidence" value="ECO:0007669"/>
    <property type="project" value="UniProtKB-SubCell"/>
</dbReference>
<dbReference type="PANTHER" id="PTHR46424">
    <property type="entry name" value="UBX DOMAIN-CONTAINING PROTEIN 4"/>
    <property type="match status" value="1"/>
</dbReference>
<dbReference type="GO" id="GO:0006986">
    <property type="term" value="P:response to unfolded protein"/>
    <property type="evidence" value="ECO:0007669"/>
    <property type="project" value="UniProtKB-KW"/>
</dbReference>
<comment type="function">
    <text evidence="5">Involved in endoplasmic reticulum-associated protein degradation (ERAD). Acts as a platform to recruit both UBQLN1 and VCP to the ER during ERAD.</text>
</comment>
<feature type="region of interest" description="Disordered" evidence="6">
    <location>
        <begin position="132"/>
        <end position="233"/>
    </location>
</feature>